<dbReference type="Proteomes" id="UP001164539">
    <property type="component" value="Chromosome 13"/>
</dbReference>
<proteinExistence type="predicted"/>
<name>A0ACC1WVK2_MELAZ</name>
<evidence type="ECO:0000313" key="1">
    <source>
        <dbReference type="EMBL" id="KAJ4702926.1"/>
    </source>
</evidence>
<organism evidence="1 2">
    <name type="scientific">Melia azedarach</name>
    <name type="common">Chinaberry tree</name>
    <dbReference type="NCBI Taxonomy" id="155640"/>
    <lineage>
        <taxon>Eukaryota</taxon>
        <taxon>Viridiplantae</taxon>
        <taxon>Streptophyta</taxon>
        <taxon>Embryophyta</taxon>
        <taxon>Tracheophyta</taxon>
        <taxon>Spermatophyta</taxon>
        <taxon>Magnoliopsida</taxon>
        <taxon>eudicotyledons</taxon>
        <taxon>Gunneridae</taxon>
        <taxon>Pentapetalae</taxon>
        <taxon>rosids</taxon>
        <taxon>malvids</taxon>
        <taxon>Sapindales</taxon>
        <taxon>Meliaceae</taxon>
        <taxon>Melia</taxon>
    </lineage>
</organism>
<protein>
    <submittedName>
        <fullName evidence="1">FAD-binding Berberine family protein</fullName>
    </submittedName>
</protein>
<evidence type="ECO:0000313" key="2">
    <source>
        <dbReference type="Proteomes" id="UP001164539"/>
    </source>
</evidence>
<comment type="caution">
    <text evidence="1">The sequence shown here is derived from an EMBL/GenBank/DDBJ whole genome shotgun (WGS) entry which is preliminary data.</text>
</comment>
<sequence>MRTQCVSLNSSQKDRDNNMKHVIFLLSLLLLSVAWATSSNSVQEEFLKCMSTKISDSSQIIFSQNSSSYSSVLQFSIQNLRWLNSSNADPLVIITPLHESEIQAAVLCSRKYDLQIRVRSGGHDYEGLSYLSKTPFIIIDLINMRSVEVNVKDETAWVQSGATLGEFYYAIAKKSSVLGFPAGICPTLGLGGHVSGGGFGTLVRKYGLAADNILDAYVIDVNGRILDRKAMGEDLFWAIRGGNGASFGIIVSWKVKLVRVPETVTTFTVSRTVEGGVTKVVHRWQNIVSNMDEDLFIRVIMGPGGQNSERKTLRASFNSMFLGKIDKLIPLMNRTFPELGLKAEDCTEMSWIESTLYFPGFSKGSPLEVLLNREQVSRNFFKAKSDFVAQPIPVSGLEGIWDKILEEEIGMLIMEPLGGKMNQISESEVPFPHRKGNLYNIQYLVQWQVAGVKEANRHLNWIRSLYEYMKPFVSKSPRAAYVNYRDIDLGTNKLGKTSYSEAAVWGIKYFKGNFKRLAQVKSKVDPGNFFRNEQSIPPFTS</sequence>
<dbReference type="EMBL" id="CM051406">
    <property type="protein sequence ID" value="KAJ4702926.1"/>
    <property type="molecule type" value="Genomic_DNA"/>
</dbReference>
<reference evidence="1 2" key="1">
    <citation type="journal article" date="2023" name="Science">
        <title>Complex scaffold remodeling in plant triterpene biosynthesis.</title>
        <authorList>
            <person name="De La Pena R."/>
            <person name="Hodgson H."/>
            <person name="Liu J.C."/>
            <person name="Stephenson M.J."/>
            <person name="Martin A.C."/>
            <person name="Owen C."/>
            <person name="Harkess A."/>
            <person name="Leebens-Mack J."/>
            <person name="Jimenez L.E."/>
            <person name="Osbourn A."/>
            <person name="Sattely E.S."/>
        </authorList>
    </citation>
    <scope>NUCLEOTIDE SEQUENCE [LARGE SCALE GENOMIC DNA]</scope>
    <source>
        <strain evidence="2">cv. JPN11</strain>
        <tissue evidence="1">Leaf</tissue>
    </source>
</reference>
<accession>A0ACC1WVK2</accession>
<keyword evidence="2" id="KW-1185">Reference proteome</keyword>
<gene>
    <name evidence="1" type="ORF">OWV82_022908</name>
</gene>